<dbReference type="PIRSF" id="PIRSF000915">
    <property type="entry name" value="PGP-type_phosphatase"/>
    <property type="match status" value="1"/>
</dbReference>
<keyword evidence="1 2" id="KW-0378">Hydrolase</keyword>
<evidence type="ECO:0000256" key="5">
    <source>
        <dbReference type="PIRSR" id="PIRSR000915-3"/>
    </source>
</evidence>
<dbReference type="GO" id="GO:0005737">
    <property type="term" value="C:cytoplasm"/>
    <property type="evidence" value="ECO:0007669"/>
    <property type="project" value="TreeGrafter"/>
</dbReference>
<dbReference type="Pfam" id="PF13344">
    <property type="entry name" value="Hydrolase_6"/>
    <property type="match status" value="1"/>
</dbReference>
<evidence type="ECO:0000313" key="7">
    <source>
        <dbReference type="Proteomes" id="UP001152799"/>
    </source>
</evidence>
<name>A0A9N9QKI9_9CUCU</name>
<dbReference type="Proteomes" id="UP001152799">
    <property type="component" value="Chromosome 11"/>
</dbReference>
<feature type="binding site" evidence="5">
    <location>
        <position position="248"/>
    </location>
    <ligand>
        <name>Mg(2+)</name>
        <dbReference type="ChEBI" id="CHEBI:18420"/>
    </ligand>
</feature>
<dbReference type="Gene3D" id="3.40.50.1000">
    <property type="entry name" value="HAD superfamily/HAD-like"/>
    <property type="match status" value="2"/>
</dbReference>
<evidence type="ECO:0000256" key="4">
    <source>
        <dbReference type="PIRSR" id="PIRSR000915-2"/>
    </source>
</evidence>
<dbReference type="InterPro" id="IPR023214">
    <property type="entry name" value="HAD_sf"/>
</dbReference>
<feature type="active site" description="Nucleophile" evidence="3">
    <location>
        <position position="31"/>
    </location>
</feature>
<evidence type="ECO:0000256" key="3">
    <source>
        <dbReference type="PIRSR" id="PIRSR000915-1"/>
    </source>
</evidence>
<dbReference type="NCBIfam" id="TIGR01452">
    <property type="entry name" value="PGP_euk"/>
    <property type="match status" value="1"/>
</dbReference>
<feature type="active site" description="Proton donor" evidence="3">
    <location>
        <position position="33"/>
    </location>
</feature>
<sequence>MFLASTLTDLSKLPKPEMHKFLESIDTILFDCDGVLWLENEDIPGSVETVNRLRDMGKKIMFVTNNSTKMREDFVIKARKMNFIIDKDEIVSTSFLVASYLKNLGFSKKAYVVGSRGIANELDAVGIRHTGVGPDVLNSVTVTLENFQPDPDIGAVIVGFDEHFSFNKMIKACTYLNNHNVIFIATNTDERFPVGGDIVVPGTGSILKAIETGALREPIVLGKPHSYMADCLIKEHGIDPSRTLMVGDRCNTDILLGTRCGFQTLLVLTGVTRLEQVTKWKNSGLKEDKDLVPDVYLSKLGDLLKLIE</sequence>
<dbReference type="GO" id="GO:0016791">
    <property type="term" value="F:phosphatase activity"/>
    <property type="evidence" value="ECO:0007669"/>
    <property type="project" value="InterPro"/>
</dbReference>
<protein>
    <recommendedName>
        <fullName evidence="8">Phosphoglycolate phosphatase</fullName>
    </recommendedName>
</protein>
<dbReference type="PANTHER" id="PTHR19288">
    <property type="entry name" value="4-NITROPHENYLPHOSPHATASE-RELATED"/>
    <property type="match status" value="1"/>
</dbReference>
<dbReference type="InterPro" id="IPR036412">
    <property type="entry name" value="HAD-like_sf"/>
</dbReference>
<keyword evidence="5" id="KW-0479">Metal-binding</keyword>
<evidence type="ECO:0000256" key="2">
    <source>
        <dbReference type="PIRNR" id="PIRNR000915"/>
    </source>
</evidence>
<dbReference type="InterPro" id="IPR006357">
    <property type="entry name" value="HAD-SF_hydro_IIA"/>
</dbReference>
<dbReference type="PANTHER" id="PTHR19288:SF93">
    <property type="entry name" value="FI11325P-RELATED"/>
    <property type="match status" value="1"/>
</dbReference>
<proteinExistence type="inferred from homology"/>
<reference evidence="6" key="1">
    <citation type="submission" date="2022-01" db="EMBL/GenBank/DDBJ databases">
        <authorList>
            <person name="King R."/>
        </authorList>
    </citation>
    <scope>NUCLEOTIDE SEQUENCE</scope>
</reference>
<organism evidence="6 7">
    <name type="scientific">Ceutorhynchus assimilis</name>
    <name type="common">cabbage seed weevil</name>
    <dbReference type="NCBI Taxonomy" id="467358"/>
    <lineage>
        <taxon>Eukaryota</taxon>
        <taxon>Metazoa</taxon>
        <taxon>Ecdysozoa</taxon>
        <taxon>Arthropoda</taxon>
        <taxon>Hexapoda</taxon>
        <taxon>Insecta</taxon>
        <taxon>Pterygota</taxon>
        <taxon>Neoptera</taxon>
        <taxon>Endopterygota</taxon>
        <taxon>Coleoptera</taxon>
        <taxon>Polyphaga</taxon>
        <taxon>Cucujiformia</taxon>
        <taxon>Curculionidae</taxon>
        <taxon>Ceutorhynchinae</taxon>
        <taxon>Ceutorhynchus</taxon>
    </lineage>
</organism>
<dbReference type="SUPFAM" id="SSF56784">
    <property type="entry name" value="HAD-like"/>
    <property type="match status" value="1"/>
</dbReference>
<dbReference type="GO" id="GO:0046872">
    <property type="term" value="F:metal ion binding"/>
    <property type="evidence" value="ECO:0007669"/>
    <property type="project" value="UniProtKB-KW"/>
</dbReference>
<gene>
    <name evidence="6" type="ORF">CEUTPL_LOCUS3083</name>
</gene>
<dbReference type="InterPro" id="IPR006349">
    <property type="entry name" value="PGP_euk"/>
</dbReference>
<dbReference type="AlphaFoldDB" id="A0A9N9QKI9"/>
<evidence type="ECO:0000256" key="1">
    <source>
        <dbReference type="ARBA" id="ARBA00022801"/>
    </source>
</evidence>
<keyword evidence="5" id="KW-0460">Magnesium</keyword>
<evidence type="ECO:0008006" key="8">
    <source>
        <dbReference type="Google" id="ProtNLM"/>
    </source>
</evidence>
<dbReference type="Pfam" id="PF13242">
    <property type="entry name" value="Hydrolase_like"/>
    <property type="match status" value="1"/>
</dbReference>
<comment type="similarity">
    <text evidence="2">Belongs to the HAD-like hydrolase superfamily.</text>
</comment>
<dbReference type="EMBL" id="OU892287">
    <property type="protein sequence ID" value="CAG9762403.1"/>
    <property type="molecule type" value="Genomic_DNA"/>
</dbReference>
<dbReference type="OrthoDB" id="413953at2759"/>
<comment type="cofactor">
    <cofactor evidence="5">
        <name>Mg(2+)</name>
        <dbReference type="ChEBI" id="CHEBI:18420"/>
    </cofactor>
    <text evidence="5">Divalent metal ions. Mg(2+) is the most effective.</text>
</comment>
<evidence type="ECO:0000313" key="6">
    <source>
        <dbReference type="EMBL" id="CAG9762403.1"/>
    </source>
</evidence>
<dbReference type="NCBIfam" id="TIGR01460">
    <property type="entry name" value="HAD-SF-IIA"/>
    <property type="match status" value="1"/>
</dbReference>
<feature type="binding site" evidence="4">
    <location>
        <position position="223"/>
    </location>
    <ligand>
        <name>substrate</name>
    </ligand>
</feature>
<feature type="binding site" evidence="5">
    <location>
        <position position="31"/>
    </location>
    <ligand>
        <name>Mg(2+)</name>
        <dbReference type="ChEBI" id="CHEBI:18420"/>
    </ligand>
</feature>
<keyword evidence="7" id="KW-1185">Reference proteome</keyword>
<accession>A0A9N9QKI9</accession>
<feature type="binding site" evidence="5">
    <location>
        <position position="33"/>
    </location>
    <ligand>
        <name>Mg(2+)</name>
        <dbReference type="ChEBI" id="CHEBI:18420"/>
    </ligand>
</feature>